<evidence type="ECO:0000256" key="1">
    <source>
        <dbReference type="ARBA" id="ARBA00004370"/>
    </source>
</evidence>
<proteinExistence type="predicted"/>
<evidence type="ECO:0000256" key="2">
    <source>
        <dbReference type="ARBA" id="ARBA00023136"/>
    </source>
</evidence>
<dbReference type="SUPFAM" id="SSF56601">
    <property type="entry name" value="beta-lactamase/transpeptidase-like"/>
    <property type="match status" value="1"/>
</dbReference>
<organism evidence="4 5">
    <name type="scientific">Novipirellula galeiformis</name>
    <dbReference type="NCBI Taxonomy" id="2528004"/>
    <lineage>
        <taxon>Bacteria</taxon>
        <taxon>Pseudomonadati</taxon>
        <taxon>Planctomycetota</taxon>
        <taxon>Planctomycetia</taxon>
        <taxon>Pirellulales</taxon>
        <taxon>Pirellulaceae</taxon>
        <taxon>Novipirellula</taxon>
    </lineage>
</organism>
<evidence type="ECO:0000313" key="4">
    <source>
        <dbReference type="EMBL" id="TWU21651.1"/>
    </source>
</evidence>
<dbReference type="GO" id="GO:0016020">
    <property type="term" value="C:membrane"/>
    <property type="evidence" value="ECO:0007669"/>
    <property type="project" value="UniProtKB-SubCell"/>
</dbReference>
<sequence>MSYDEGLDQRLTKPLGMHDTDVVLSSAQKTRLATPYDAEKNATANWSFADMPGAGGIHSSIADMMRFAKMHLPVPENEVGAAIELAWQKHYVGANGEPSMGLGWHLQGDGSTRIHNGQTGGYHSIILIDRETQSAVVLLANTATNAVDALAFELMGMLQQN</sequence>
<name>A0A5C6CDZ8_9BACT</name>
<evidence type="ECO:0000313" key="5">
    <source>
        <dbReference type="Proteomes" id="UP000316304"/>
    </source>
</evidence>
<comment type="caution">
    <text evidence="4">The sequence shown here is derived from an EMBL/GenBank/DDBJ whole genome shotgun (WGS) entry which is preliminary data.</text>
</comment>
<dbReference type="EMBL" id="SJPT01000006">
    <property type="protein sequence ID" value="TWU21651.1"/>
    <property type="molecule type" value="Genomic_DNA"/>
</dbReference>
<dbReference type="Pfam" id="PF00144">
    <property type="entry name" value="Beta-lactamase"/>
    <property type="match status" value="1"/>
</dbReference>
<dbReference type="AlphaFoldDB" id="A0A5C6CDZ8"/>
<keyword evidence="2" id="KW-0472">Membrane</keyword>
<dbReference type="Proteomes" id="UP000316304">
    <property type="component" value="Unassembled WGS sequence"/>
</dbReference>
<dbReference type="PANTHER" id="PTHR46825">
    <property type="entry name" value="D-ALANYL-D-ALANINE-CARBOXYPEPTIDASE/ENDOPEPTIDASE AMPH"/>
    <property type="match status" value="1"/>
</dbReference>
<dbReference type="RefSeq" id="WP_261343356.1">
    <property type="nucleotide sequence ID" value="NZ_SJPT01000006.1"/>
</dbReference>
<accession>A0A5C6CDZ8</accession>
<dbReference type="InterPro" id="IPR012338">
    <property type="entry name" value="Beta-lactam/transpept-like"/>
</dbReference>
<feature type="domain" description="Beta-lactamase-related" evidence="3">
    <location>
        <begin position="1"/>
        <end position="148"/>
    </location>
</feature>
<dbReference type="InterPro" id="IPR050491">
    <property type="entry name" value="AmpC-like"/>
</dbReference>
<keyword evidence="5" id="KW-1185">Reference proteome</keyword>
<comment type="subcellular location">
    <subcellularLocation>
        <location evidence="1">Membrane</location>
    </subcellularLocation>
</comment>
<dbReference type="InterPro" id="IPR001466">
    <property type="entry name" value="Beta-lactam-related"/>
</dbReference>
<evidence type="ECO:0000259" key="3">
    <source>
        <dbReference type="Pfam" id="PF00144"/>
    </source>
</evidence>
<gene>
    <name evidence="4" type="ORF">Pla52o_38380</name>
</gene>
<dbReference type="Gene3D" id="3.40.710.10">
    <property type="entry name" value="DD-peptidase/beta-lactamase superfamily"/>
    <property type="match status" value="1"/>
</dbReference>
<reference evidence="4 5" key="1">
    <citation type="submission" date="2019-02" db="EMBL/GenBank/DDBJ databases">
        <title>Deep-cultivation of Planctomycetes and their phenomic and genomic characterization uncovers novel biology.</title>
        <authorList>
            <person name="Wiegand S."/>
            <person name="Jogler M."/>
            <person name="Boedeker C."/>
            <person name="Pinto D."/>
            <person name="Vollmers J."/>
            <person name="Rivas-Marin E."/>
            <person name="Kohn T."/>
            <person name="Peeters S.H."/>
            <person name="Heuer A."/>
            <person name="Rast P."/>
            <person name="Oberbeckmann S."/>
            <person name="Bunk B."/>
            <person name="Jeske O."/>
            <person name="Meyerdierks A."/>
            <person name="Storesund J.E."/>
            <person name="Kallscheuer N."/>
            <person name="Luecker S."/>
            <person name="Lage O.M."/>
            <person name="Pohl T."/>
            <person name="Merkel B.J."/>
            <person name="Hornburger P."/>
            <person name="Mueller R.-W."/>
            <person name="Bruemmer F."/>
            <person name="Labrenz M."/>
            <person name="Spormann A.M."/>
            <person name="Op Den Camp H."/>
            <person name="Overmann J."/>
            <person name="Amann R."/>
            <person name="Jetten M.S.M."/>
            <person name="Mascher T."/>
            <person name="Medema M.H."/>
            <person name="Devos D.P."/>
            <person name="Kaster A.-K."/>
            <person name="Ovreas L."/>
            <person name="Rohde M."/>
            <person name="Galperin M.Y."/>
            <person name="Jogler C."/>
        </authorList>
    </citation>
    <scope>NUCLEOTIDE SEQUENCE [LARGE SCALE GENOMIC DNA]</scope>
    <source>
        <strain evidence="4 5">Pla52o</strain>
    </source>
</reference>
<dbReference type="PANTHER" id="PTHR46825:SF11">
    <property type="entry name" value="PENICILLIN-BINDING PROTEIN 4"/>
    <property type="match status" value="1"/>
</dbReference>
<protein>
    <submittedName>
        <fullName evidence="4">Beta-lactam binding protein AmpH</fullName>
    </submittedName>
</protein>